<dbReference type="InterPro" id="IPR005702">
    <property type="entry name" value="Wzc-like_C"/>
</dbReference>
<dbReference type="CDD" id="cd05387">
    <property type="entry name" value="BY-kinase"/>
    <property type="match status" value="1"/>
</dbReference>
<evidence type="ECO:0000256" key="2">
    <source>
        <dbReference type="ARBA" id="ARBA00011903"/>
    </source>
</evidence>
<dbReference type="PANTHER" id="PTHR32309:SF13">
    <property type="entry name" value="FERRIC ENTEROBACTIN TRANSPORT PROTEIN FEPE"/>
    <property type="match status" value="1"/>
</dbReference>
<dbReference type="RefSeq" id="WP_136372379.1">
    <property type="nucleotide sequence ID" value="NZ_SSOB01000038.1"/>
</dbReference>
<evidence type="ECO:0000313" key="11">
    <source>
        <dbReference type="Proteomes" id="UP000310636"/>
    </source>
</evidence>
<dbReference type="EMBL" id="SSOB01000038">
    <property type="protein sequence ID" value="THF74691.1"/>
    <property type="molecule type" value="Genomic_DNA"/>
</dbReference>
<organism evidence="10 11">
    <name type="scientific">Cohnella fermenti</name>
    <dbReference type="NCBI Taxonomy" id="2565925"/>
    <lineage>
        <taxon>Bacteria</taxon>
        <taxon>Bacillati</taxon>
        <taxon>Bacillota</taxon>
        <taxon>Bacilli</taxon>
        <taxon>Bacillales</taxon>
        <taxon>Paenibacillaceae</taxon>
        <taxon>Cohnella</taxon>
    </lineage>
</organism>
<keyword evidence="11" id="KW-1185">Reference proteome</keyword>
<dbReference type="GO" id="GO:0005524">
    <property type="term" value="F:ATP binding"/>
    <property type="evidence" value="ECO:0007669"/>
    <property type="project" value="UniProtKB-KW"/>
</dbReference>
<dbReference type="Proteomes" id="UP000310636">
    <property type="component" value="Unassembled WGS sequence"/>
</dbReference>
<evidence type="ECO:0000256" key="4">
    <source>
        <dbReference type="ARBA" id="ARBA00022741"/>
    </source>
</evidence>
<keyword evidence="5 10" id="KW-0418">Kinase</keyword>
<evidence type="ECO:0000256" key="3">
    <source>
        <dbReference type="ARBA" id="ARBA00022679"/>
    </source>
</evidence>
<proteinExistence type="inferred from homology"/>
<comment type="catalytic activity">
    <reaction evidence="8">
        <text>L-tyrosyl-[protein] + ATP = O-phospho-L-tyrosyl-[protein] + ADP + H(+)</text>
        <dbReference type="Rhea" id="RHEA:10596"/>
        <dbReference type="Rhea" id="RHEA-COMP:10136"/>
        <dbReference type="Rhea" id="RHEA-COMP:20101"/>
        <dbReference type="ChEBI" id="CHEBI:15378"/>
        <dbReference type="ChEBI" id="CHEBI:30616"/>
        <dbReference type="ChEBI" id="CHEBI:46858"/>
        <dbReference type="ChEBI" id="CHEBI:61978"/>
        <dbReference type="ChEBI" id="CHEBI:456216"/>
        <dbReference type="EC" id="2.7.10.2"/>
    </reaction>
</comment>
<name>A0A4S4BLJ0_9BACL</name>
<accession>A0A4S4BLJ0</accession>
<keyword evidence="4" id="KW-0547">Nucleotide-binding</keyword>
<keyword evidence="6" id="KW-0067">ATP-binding</keyword>
<dbReference type="FunFam" id="3.40.50.300:FF:000527">
    <property type="entry name" value="Tyrosine-protein kinase etk"/>
    <property type="match status" value="1"/>
</dbReference>
<evidence type="ECO:0000313" key="10">
    <source>
        <dbReference type="EMBL" id="THF74691.1"/>
    </source>
</evidence>
<gene>
    <name evidence="10" type="ORF">E6C55_24065</name>
</gene>
<evidence type="ECO:0000259" key="9">
    <source>
        <dbReference type="Pfam" id="PF13614"/>
    </source>
</evidence>
<dbReference type="InterPro" id="IPR025669">
    <property type="entry name" value="AAA_dom"/>
</dbReference>
<evidence type="ECO:0000256" key="5">
    <source>
        <dbReference type="ARBA" id="ARBA00022777"/>
    </source>
</evidence>
<feature type="domain" description="AAA" evidence="9">
    <location>
        <begin position="44"/>
        <end position="182"/>
    </location>
</feature>
<evidence type="ECO:0000256" key="1">
    <source>
        <dbReference type="ARBA" id="ARBA00007316"/>
    </source>
</evidence>
<keyword evidence="7" id="KW-0829">Tyrosine-protein kinase</keyword>
<dbReference type="NCBIfam" id="TIGR01007">
    <property type="entry name" value="eps_fam"/>
    <property type="match status" value="1"/>
</dbReference>
<evidence type="ECO:0000256" key="7">
    <source>
        <dbReference type="ARBA" id="ARBA00023137"/>
    </source>
</evidence>
<protein>
    <recommendedName>
        <fullName evidence="2">non-specific protein-tyrosine kinase</fullName>
        <ecNumber evidence="2">2.7.10.2</ecNumber>
    </recommendedName>
</protein>
<dbReference type="Pfam" id="PF13614">
    <property type="entry name" value="AAA_31"/>
    <property type="match status" value="1"/>
</dbReference>
<dbReference type="InterPro" id="IPR027417">
    <property type="entry name" value="P-loop_NTPase"/>
</dbReference>
<dbReference type="PANTHER" id="PTHR32309">
    <property type="entry name" value="TYROSINE-PROTEIN KINASE"/>
    <property type="match status" value="1"/>
</dbReference>
<dbReference type="GO" id="GO:0042802">
    <property type="term" value="F:identical protein binding"/>
    <property type="evidence" value="ECO:0007669"/>
    <property type="project" value="UniProtKB-ARBA"/>
</dbReference>
<sequence>MSRSTIDTKPKLVAFANPTSPLAEAYRTLRTNIQFSSIDERIRTLMVASAQSGDGKSTTISNLAITYAQEGKRTLLIDGDLRKPSLHHMFAISNRTGLTNVLVNEQSWMSVVRSTHVPNLSVMAAGSIPPNPSEILASQRMKSLLEELGERFDMILFDTPPILAVTDGLIISSLCDGVVMVVKSGRTKHALARKLKLSLEHAKARIFGVVLNNVKRKSGEGYYDYYRYGYGHSKS</sequence>
<dbReference type="GO" id="GO:0004715">
    <property type="term" value="F:non-membrane spanning protein tyrosine kinase activity"/>
    <property type="evidence" value="ECO:0007669"/>
    <property type="project" value="UniProtKB-EC"/>
</dbReference>
<dbReference type="Gene3D" id="3.40.50.300">
    <property type="entry name" value="P-loop containing nucleotide triphosphate hydrolases"/>
    <property type="match status" value="1"/>
</dbReference>
<comment type="similarity">
    <text evidence="1">Belongs to the CpsD/CapB family.</text>
</comment>
<evidence type="ECO:0000256" key="8">
    <source>
        <dbReference type="ARBA" id="ARBA00051245"/>
    </source>
</evidence>
<dbReference type="OrthoDB" id="9794577at2"/>
<dbReference type="InterPro" id="IPR050445">
    <property type="entry name" value="Bact_polysacc_biosynth/exp"/>
</dbReference>
<reference evidence="10 11" key="1">
    <citation type="submission" date="2019-04" db="EMBL/GenBank/DDBJ databases">
        <title>Cohnella sp. nov. isolated from preserved vegetables.</title>
        <authorList>
            <person name="Lin S.-Y."/>
            <person name="Hung M.-H."/>
            <person name="Young C.-C."/>
        </authorList>
    </citation>
    <scope>NUCLEOTIDE SEQUENCE [LARGE SCALE GENOMIC DNA]</scope>
    <source>
        <strain evidence="10 11">CC-MHH1044</strain>
    </source>
</reference>
<dbReference type="EC" id="2.7.10.2" evidence="2"/>
<keyword evidence="3" id="KW-0808">Transferase</keyword>
<evidence type="ECO:0000256" key="6">
    <source>
        <dbReference type="ARBA" id="ARBA00022840"/>
    </source>
</evidence>
<comment type="caution">
    <text evidence="10">The sequence shown here is derived from an EMBL/GenBank/DDBJ whole genome shotgun (WGS) entry which is preliminary data.</text>
</comment>
<dbReference type="AlphaFoldDB" id="A0A4S4BLJ0"/>
<dbReference type="SUPFAM" id="SSF52540">
    <property type="entry name" value="P-loop containing nucleoside triphosphate hydrolases"/>
    <property type="match status" value="1"/>
</dbReference>
<dbReference type="GO" id="GO:0005886">
    <property type="term" value="C:plasma membrane"/>
    <property type="evidence" value="ECO:0007669"/>
    <property type="project" value="UniProtKB-ARBA"/>
</dbReference>